<dbReference type="EMBL" id="CP135130">
    <property type="protein sequence ID" value="WNP37482.1"/>
    <property type="molecule type" value="Genomic_DNA"/>
</dbReference>
<reference evidence="2" key="1">
    <citation type="submission" date="2023-09" db="EMBL/GenBank/DDBJ databases">
        <title>Arcobacter tbilisiensis sp. nov. isolated from chicken meat in Tbilisi, Georgia.</title>
        <authorList>
            <person name="Matthias R."/>
            <person name="Zautner A.E."/>
        </authorList>
    </citation>
    <scope>NUCLEOTIDE SEQUENCE</scope>
    <source>
        <strain evidence="3">LEO 101</strain>
        <strain evidence="1">LEO 49</strain>
        <strain evidence="4">LEO 50</strain>
        <strain evidence="2">LEO 53</strain>
    </source>
</reference>
<evidence type="ECO:0000313" key="2">
    <source>
        <dbReference type="EMBL" id="WNL31332.1"/>
    </source>
</evidence>
<protein>
    <submittedName>
        <fullName evidence="2">Uncharacterized protein</fullName>
    </submittedName>
</protein>
<organism evidence="2">
    <name type="scientific">Arcobacter sp. AZ-2023</name>
    <dbReference type="NCBI Taxonomy" id="3074453"/>
    <lineage>
        <taxon>Bacteria</taxon>
        <taxon>Pseudomonadati</taxon>
        <taxon>Campylobacterota</taxon>
        <taxon>Epsilonproteobacteria</taxon>
        <taxon>Campylobacterales</taxon>
        <taxon>Arcobacteraceae</taxon>
        <taxon>Arcobacter</taxon>
    </lineage>
</organism>
<dbReference type="EMBL" id="CP135131">
    <property type="protein sequence ID" value="WNP39574.1"/>
    <property type="molecule type" value="Genomic_DNA"/>
</dbReference>
<evidence type="ECO:0000313" key="4">
    <source>
        <dbReference type="EMBL" id="WNP39574.1"/>
    </source>
</evidence>
<dbReference type="AlphaFoldDB" id="A0AA96DPH2"/>
<dbReference type="EMBL" id="CP134853">
    <property type="protein sequence ID" value="WNL27873.1"/>
    <property type="molecule type" value="Genomic_DNA"/>
</dbReference>
<proteinExistence type="predicted"/>
<evidence type="ECO:0000313" key="3">
    <source>
        <dbReference type="EMBL" id="WNP37482.1"/>
    </source>
</evidence>
<accession>A0AA96DPH2</accession>
<sequence>MKRYFSFFGILMATSNAKFNMFYSKFDNYLEKLPNIKNSLIKTELKPIKQYSTNNL</sequence>
<gene>
    <name evidence="3" type="ORF">RJG58_07510</name>
    <name evidence="4" type="ORF">RMP69_07510</name>
    <name evidence="1" type="ORF">RMQ65_00585</name>
    <name evidence="2" type="ORF">RMQ67_07510</name>
</gene>
<evidence type="ECO:0000313" key="1">
    <source>
        <dbReference type="EMBL" id="WNL27873.1"/>
    </source>
</evidence>
<dbReference type="EMBL" id="CP134855">
    <property type="protein sequence ID" value="WNL31332.1"/>
    <property type="molecule type" value="Genomic_DNA"/>
</dbReference>
<name>A0AA96DPH2_9BACT</name>